<dbReference type="GO" id="GO:0032977">
    <property type="term" value="F:membrane insertase activity"/>
    <property type="evidence" value="ECO:0007669"/>
    <property type="project" value="InterPro"/>
</dbReference>
<evidence type="ECO:0000259" key="14">
    <source>
        <dbReference type="Pfam" id="PF02096"/>
    </source>
</evidence>
<dbReference type="PANTHER" id="PTHR12428:SF65">
    <property type="entry name" value="CYTOCHROME C OXIDASE ASSEMBLY PROTEIN COX18, MITOCHONDRIAL"/>
    <property type="match status" value="1"/>
</dbReference>
<feature type="transmembrane region" description="Helical" evidence="13">
    <location>
        <begin position="409"/>
        <end position="433"/>
    </location>
</feature>
<feature type="transmembrane region" description="Helical" evidence="13">
    <location>
        <begin position="12"/>
        <end position="29"/>
    </location>
</feature>
<dbReference type="Pfam" id="PF02096">
    <property type="entry name" value="60KD_IMP"/>
    <property type="match status" value="1"/>
</dbReference>
<dbReference type="Pfam" id="PF14849">
    <property type="entry name" value="YidC_periplas"/>
    <property type="match status" value="1"/>
</dbReference>
<dbReference type="NCBIfam" id="NF002357">
    <property type="entry name" value="PRK01318.2-4"/>
    <property type="match status" value="1"/>
</dbReference>
<reference evidence="16" key="1">
    <citation type="submission" date="2020-01" db="EMBL/GenBank/DDBJ databases">
        <authorList>
            <person name="Meier V. D."/>
            <person name="Meier V D."/>
        </authorList>
    </citation>
    <scope>NUCLEOTIDE SEQUENCE</scope>
    <source>
        <strain evidence="16">HLG_WM_MAG_03</strain>
    </source>
</reference>
<dbReference type="PRINTS" id="PR01900">
    <property type="entry name" value="YIDCPROTEIN"/>
</dbReference>
<evidence type="ECO:0000256" key="12">
    <source>
        <dbReference type="ARBA" id="ARBA00033342"/>
    </source>
</evidence>
<dbReference type="Gene3D" id="2.70.98.90">
    <property type="match status" value="1"/>
</dbReference>
<feature type="domain" description="Membrane insertase YidC N-terminal" evidence="15">
    <location>
        <begin position="93"/>
        <end position="335"/>
    </location>
</feature>
<keyword evidence="9 13" id="KW-0472">Membrane</keyword>
<sequence>MEQQSDLQKRLLLALTLSFIVFIAFDLFMPKPVKPLDANATAQTVQSEQSAPQAVATNNSAPIANNNAPAISTTEPVKAPALAPLATVDALTVVKSDKFIYSIDQLGRIAQVTMLEKKYEYEGEKLQLLNPNWVKPLEIRFSDADLNAEALKTPYTTTTSTVDLESGDTKVVLTQKLSKTTVTKEIIFYKDGHYDLNINLSTAEAYFVMPGRRPDADHTIYLVNQGAMLKKTNSEIQILEDGDVDEKLNGVNVDFASSFDRYFASILYDFDRPLKVYTQITRDDNALVFIQGEQSFALHGYLGPKESTVLANINPKLTDAIEYGVITFFAKPLFALLEWFHDSVGNWGWAIVLVTLLIKLVLFPLSYKGMMSMQKLKDLAPQMKEIKDKHGKDPQKMNMKMMEMYKKEGANPMGGCLPMLMQIPIFFAIYRVLLNAVELQGAEWALWITDLSIKDPYFVLPILMGASMWYQQKLTPNTMTDPMQQKIFQWLPVVMTIFFLTFPAGLVLYWLVNNLFTIAQQFIINSAYEKQKAAKAALRK</sequence>
<evidence type="ECO:0000256" key="11">
    <source>
        <dbReference type="ARBA" id="ARBA00033245"/>
    </source>
</evidence>
<comment type="function">
    <text evidence="13">Required for the insertion and/or proper folding and/or complex formation of integral membrane proteins into the membrane. Involved in integration of membrane proteins that insert both dependently and independently of the Sec translocase complex, as well as at least some lipoproteins. Aids folding of multispanning membrane proteins.</text>
</comment>
<feature type="transmembrane region" description="Helical" evidence="13">
    <location>
        <begin position="347"/>
        <end position="367"/>
    </location>
</feature>
<protein>
    <recommendedName>
        <fullName evidence="3 13">Membrane protein insertase YidC</fullName>
    </recommendedName>
    <alternativeName>
        <fullName evidence="12 13">Foldase YidC</fullName>
    </alternativeName>
    <alternativeName>
        <fullName evidence="11 13">Membrane integrase YidC</fullName>
    </alternativeName>
    <alternativeName>
        <fullName evidence="13">Membrane protein YidC</fullName>
    </alternativeName>
</protein>
<comment type="subunit">
    <text evidence="13">Interacts with the Sec translocase complex via SecD. Specifically interacts with transmembrane segments of nascent integral membrane proteins during membrane integration.</text>
</comment>
<evidence type="ECO:0000259" key="15">
    <source>
        <dbReference type="Pfam" id="PF14849"/>
    </source>
</evidence>
<comment type="similarity">
    <text evidence="2 13">Belongs to the OXA1/ALB3/YidC family. Type 1 subfamily.</text>
</comment>
<evidence type="ECO:0000256" key="4">
    <source>
        <dbReference type="ARBA" id="ARBA00022448"/>
    </source>
</evidence>
<dbReference type="InterPro" id="IPR001708">
    <property type="entry name" value="YidC/ALB3/OXA1/COX18"/>
</dbReference>
<dbReference type="NCBIfam" id="TIGR03592">
    <property type="entry name" value="yidC_oxa1_cterm"/>
    <property type="match status" value="1"/>
</dbReference>
<dbReference type="HAMAP" id="MF_01810">
    <property type="entry name" value="YidC_type1"/>
    <property type="match status" value="1"/>
</dbReference>
<evidence type="ECO:0000256" key="3">
    <source>
        <dbReference type="ARBA" id="ARBA00015325"/>
    </source>
</evidence>
<dbReference type="CDD" id="cd20070">
    <property type="entry name" value="5TM_YidC_Alb3"/>
    <property type="match status" value="1"/>
</dbReference>
<accession>A0A6S6TKT5</accession>
<dbReference type="GO" id="GO:0015031">
    <property type="term" value="P:protein transport"/>
    <property type="evidence" value="ECO:0007669"/>
    <property type="project" value="UniProtKB-KW"/>
</dbReference>
<evidence type="ECO:0000256" key="1">
    <source>
        <dbReference type="ARBA" id="ARBA00004429"/>
    </source>
</evidence>
<gene>
    <name evidence="13" type="primary">yidC</name>
    <name evidence="16" type="ORF">HELGO_WM23520</name>
</gene>
<comment type="subcellular location">
    <subcellularLocation>
        <location evidence="1">Cell inner membrane</location>
        <topology evidence="1">Multi-pass membrane protein</topology>
    </subcellularLocation>
    <subcellularLocation>
        <location evidence="13">Cell membrane</location>
        <topology evidence="13">Multi-pass membrane protein</topology>
    </subcellularLocation>
</comment>
<evidence type="ECO:0000256" key="13">
    <source>
        <dbReference type="HAMAP-Rule" id="MF_01810"/>
    </source>
</evidence>
<feature type="transmembrane region" description="Helical" evidence="13">
    <location>
        <begin position="453"/>
        <end position="470"/>
    </location>
</feature>
<dbReference type="NCBIfam" id="TIGR03593">
    <property type="entry name" value="yidC_nterm"/>
    <property type="match status" value="1"/>
</dbReference>
<feature type="transmembrane region" description="Helical" evidence="13">
    <location>
        <begin position="490"/>
        <end position="512"/>
    </location>
</feature>
<keyword evidence="10 13" id="KW-0143">Chaperone</keyword>
<dbReference type="CDD" id="cd19960">
    <property type="entry name" value="YidC_peri"/>
    <property type="match status" value="1"/>
</dbReference>
<dbReference type="AlphaFoldDB" id="A0A6S6TKT5"/>
<dbReference type="InterPro" id="IPR019998">
    <property type="entry name" value="Membr_insert_YidC"/>
</dbReference>
<dbReference type="PRINTS" id="PR00701">
    <property type="entry name" value="60KDINNERMP"/>
</dbReference>
<evidence type="ECO:0000256" key="8">
    <source>
        <dbReference type="ARBA" id="ARBA00022989"/>
    </source>
</evidence>
<evidence type="ECO:0000256" key="2">
    <source>
        <dbReference type="ARBA" id="ARBA00010527"/>
    </source>
</evidence>
<organism evidence="16">
    <name type="scientific">uncultured Sulfurovum sp</name>
    <dbReference type="NCBI Taxonomy" id="269237"/>
    <lineage>
        <taxon>Bacteria</taxon>
        <taxon>Pseudomonadati</taxon>
        <taxon>Campylobacterota</taxon>
        <taxon>Epsilonproteobacteria</taxon>
        <taxon>Campylobacterales</taxon>
        <taxon>Sulfurovaceae</taxon>
        <taxon>Sulfurovum</taxon>
        <taxon>environmental samples</taxon>
    </lineage>
</organism>
<evidence type="ECO:0000256" key="7">
    <source>
        <dbReference type="ARBA" id="ARBA00022927"/>
    </source>
</evidence>
<dbReference type="PANTHER" id="PTHR12428">
    <property type="entry name" value="OXA1"/>
    <property type="match status" value="1"/>
</dbReference>
<keyword evidence="6 13" id="KW-0812">Transmembrane</keyword>
<keyword evidence="8 13" id="KW-1133">Transmembrane helix</keyword>
<keyword evidence="7 13" id="KW-0653">Protein transport</keyword>
<evidence type="ECO:0000256" key="9">
    <source>
        <dbReference type="ARBA" id="ARBA00023136"/>
    </source>
</evidence>
<evidence type="ECO:0000313" key="16">
    <source>
        <dbReference type="EMBL" id="CAA6823531.1"/>
    </source>
</evidence>
<dbReference type="InterPro" id="IPR028055">
    <property type="entry name" value="YidC/Oxa/ALB_C"/>
</dbReference>
<feature type="domain" description="Membrane insertase YidC/Oxa/ALB C-terminal" evidence="14">
    <location>
        <begin position="347"/>
        <end position="525"/>
    </location>
</feature>
<dbReference type="InterPro" id="IPR047196">
    <property type="entry name" value="YidC_ALB_C"/>
</dbReference>
<dbReference type="GO" id="GO:0051205">
    <property type="term" value="P:protein insertion into membrane"/>
    <property type="evidence" value="ECO:0007669"/>
    <property type="project" value="TreeGrafter"/>
</dbReference>
<dbReference type="EMBL" id="CACVAR010000355">
    <property type="protein sequence ID" value="CAA6823531.1"/>
    <property type="molecule type" value="Genomic_DNA"/>
</dbReference>
<evidence type="ECO:0000256" key="5">
    <source>
        <dbReference type="ARBA" id="ARBA00022475"/>
    </source>
</evidence>
<dbReference type="InterPro" id="IPR038221">
    <property type="entry name" value="YidC_periplasmic_sf"/>
</dbReference>
<evidence type="ECO:0000256" key="10">
    <source>
        <dbReference type="ARBA" id="ARBA00023186"/>
    </source>
</evidence>
<keyword evidence="5 13" id="KW-1003">Cell membrane</keyword>
<evidence type="ECO:0000256" key="6">
    <source>
        <dbReference type="ARBA" id="ARBA00022692"/>
    </source>
</evidence>
<name>A0A6S6TKT5_9BACT</name>
<keyword evidence="4 13" id="KW-0813">Transport</keyword>
<dbReference type="InterPro" id="IPR028053">
    <property type="entry name" value="Membr_insert_YidC_N"/>
</dbReference>
<dbReference type="GO" id="GO:0005886">
    <property type="term" value="C:plasma membrane"/>
    <property type="evidence" value="ECO:0007669"/>
    <property type="project" value="UniProtKB-SubCell"/>
</dbReference>
<proteinExistence type="inferred from homology"/>